<comment type="caution">
    <text evidence="1">The sequence shown here is derived from an EMBL/GenBank/DDBJ whole genome shotgun (WGS) entry which is preliminary data.</text>
</comment>
<dbReference type="Proteomes" id="UP000029278">
    <property type="component" value="Unassembled WGS sequence"/>
</dbReference>
<dbReference type="GeneID" id="77012465"/>
<dbReference type="STRING" id="44252.DJ90_2751"/>
<evidence type="ECO:0000313" key="2">
    <source>
        <dbReference type="Proteomes" id="UP000029278"/>
    </source>
</evidence>
<reference evidence="1 2" key="1">
    <citation type="submission" date="2014-04" db="EMBL/GenBank/DDBJ databases">
        <authorList>
            <person name="Bishop-Lilly K.A."/>
            <person name="Broomall S.M."/>
            <person name="Chain P.S."/>
            <person name="Chertkov O."/>
            <person name="Coyne S.R."/>
            <person name="Daligault H.E."/>
            <person name="Davenport K.W."/>
            <person name="Erkkila T."/>
            <person name="Frey K.G."/>
            <person name="Gibbons H.S."/>
            <person name="Gu W."/>
            <person name="Jaissle J."/>
            <person name="Johnson S.L."/>
            <person name="Koroleva G.I."/>
            <person name="Ladner J.T."/>
            <person name="Lo C.-C."/>
            <person name="Minogue T.D."/>
            <person name="Munk C."/>
            <person name="Palacios G.F."/>
            <person name="Redden C.L."/>
            <person name="Rosenzweig C.N."/>
            <person name="Scholz M.B."/>
            <person name="Teshima H."/>
            <person name="Xu Y."/>
        </authorList>
    </citation>
    <scope>NUCLEOTIDE SEQUENCE [LARGE SCALE GENOMIC DNA]</scope>
    <source>
        <strain evidence="1 2">8244</strain>
    </source>
</reference>
<dbReference type="HOGENOM" id="CLU_2274569_0_0_9"/>
<organism evidence="1 2">
    <name type="scientific">Paenibacillus macerans</name>
    <name type="common">Bacillus macerans</name>
    <dbReference type="NCBI Taxonomy" id="44252"/>
    <lineage>
        <taxon>Bacteria</taxon>
        <taxon>Bacillati</taxon>
        <taxon>Bacillota</taxon>
        <taxon>Bacilli</taxon>
        <taxon>Bacillales</taxon>
        <taxon>Paenibacillaceae</taxon>
        <taxon>Paenibacillus</taxon>
    </lineage>
</organism>
<protein>
    <recommendedName>
        <fullName evidence="3">SMI1/KNR4 family protein</fullName>
    </recommendedName>
</protein>
<evidence type="ECO:0008006" key="3">
    <source>
        <dbReference type="Google" id="ProtNLM"/>
    </source>
</evidence>
<dbReference type="AlphaFoldDB" id="A0A090ZFI7"/>
<dbReference type="RefSeq" id="WP_036622615.1">
    <property type="nucleotide sequence ID" value="NZ_BGML01000003.1"/>
</dbReference>
<keyword evidence="2" id="KW-1185">Reference proteome</keyword>
<name>A0A090ZFI7_PAEMA</name>
<dbReference type="EMBL" id="JMQA01000024">
    <property type="protein sequence ID" value="KFN09173.1"/>
    <property type="molecule type" value="Genomic_DNA"/>
</dbReference>
<evidence type="ECO:0000313" key="1">
    <source>
        <dbReference type="EMBL" id="KFN09173.1"/>
    </source>
</evidence>
<dbReference type="PATRIC" id="fig|44252.3.peg.2679"/>
<proteinExistence type="predicted"/>
<gene>
    <name evidence="1" type="ORF">DJ90_2751</name>
</gene>
<sequence>MALEYSLMLEDMQLSNTMIISEVEKNETKQIRLLFPFLSTASISVMVEVESPGRTKCRHCIMRENEFMKRIIVFDFDFGEIEIMASSFKEYLEKALREKLNI</sequence>
<accession>A0A090ZFI7</accession>